<protein>
    <recommendedName>
        <fullName evidence="4">peroxidase</fullName>
        <ecNumber evidence="4">1.11.1.7</ecNumber>
    </recommendedName>
</protein>
<dbReference type="PROSITE" id="PS00436">
    <property type="entry name" value="PEROXIDASE_2"/>
    <property type="match status" value="1"/>
</dbReference>
<evidence type="ECO:0000256" key="16">
    <source>
        <dbReference type="PIRSR" id="PIRSR600823-2"/>
    </source>
</evidence>
<dbReference type="OrthoDB" id="2113341at2759"/>
<dbReference type="InterPro" id="IPR002016">
    <property type="entry name" value="Haem_peroxidase"/>
</dbReference>
<dbReference type="GO" id="GO:0140825">
    <property type="term" value="F:lactoperoxidase activity"/>
    <property type="evidence" value="ECO:0007669"/>
    <property type="project" value="UniProtKB-EC"/>
</dbReference>
<dbReference type="PANTHER" id="PTHR31517:SF48">
    <property type="entry name" value="PEROXIDASE 16-RELATED"/>
    <property type="match status" value="1"/>
</dbReference>
<keyword evidence="8" id="KW-0732">Signal</keyword>
<feature type="binding site" evidence="17">
    <location>
        <position position="342"/>
    </location>
    <ligand>
        <name>Ca(2+)</name>
        <dbReference type="ChEBI" id="CHEBI:29108"/>
        <label>2</label>
    </ligand>
</feature>
<dbReference type="InterPro" id="IPR019793">
    <property type="entry name" value="Peroxidases_heam-ligand_BS"/>
</dbReference>
<evidence type="ECO:0000313" key="21">
    <source>
        <dbReference type="EMBL" id="KAJ0969559.1"/>
    </source>
</evidence>
<evidence type="ECO:0000256" key="5">
    <source>
        <dbReference type="ARBA" id="ARBA00022559"/>
    </source>
</evidence>
<evidence type="ECO:0000256" key="18">
    <source>
        <dbReference type="PIRSR" id="PIRSR600823-4"/>
    </source>
</evidence>
<evidence type="ECO:0000256" key="9">
    <source>
        <dbReference type="ARBA" id="ARBA00022837"/>
    </source>
</evidence>
<evidence type="ECO:0000256" key="15">
    <source>
        <dbReference type="PIRSR" id="PIRSR600823-1"/>
    </source>
</evidence>
<sequence>MGCLHVAILCDDVGDHSEALRSLDMCIIMGGPLLRPNLDAVVQWIIASWTVTNESKGRNSDRMVPEEHSKGLDLAKNTMIIASGHKDFFCQSFPTLGAPHISVSVVSEAQELPPVAKGLSYTFYKTSCPQVENIIRKHLKGEFKKDIGLAAGLLRVHFHDCFVQGCDGSVLLDGSASGPGEKDAPPNLTLRPSAFKAINNLKALIDKQCGRVVSCADITALAARDSIVLSGGPDYRVPLGRRDGLEFATREATNDGLPSPASNVTILLKVLSKLNLDATDLVALSGGHTIGLGHCSSFSNRLFPSQDTTMDNTFANNLYKTCPTGTTNKTTVLDIRSPNVFDNKYYADLEHKQGLFTSDQDLYIDKRTKEIVTSFSTNQALFFQKFVASMVKMGQLNVLTGNKGEIRSDCSKKNSKEGLWPIIVDGEEGQDFLAF</sequence>
<dbReference type="PRINTS" id="PR00461">
    <property type="entry name" value="PLPEROXIDASE"/>
</dbReference>
<dbReference type="PANTHER" id="PTHR31517">
    <property type="match status" value="1"/>
</dbReference>
<reference evidence="21" key="1">
    <citation type="submission" date="2021-03" db="EMBL/GenBank/DDBJ databases">
        <authorList>
            <person name="Li Z."/>
            <person name="Yang C."/>
        </authorList>
    </citation>
    <scope>NUCLEOTIDE SEQUENCE</scope>
    <source>
        <strain evidence="21">Dzin_1.0</strain>
        <tissue evidence="21">Leaf</tissue>
    </source>
</reference>
<dbReference type="Pfam" id="PF00141">
    <property type="entry name" value="peroxidase"/>
    <property type="match status" value="1"/>
</dbReference>
<name>A0A9D5HAN4_9LILI</name>
<feature type="binding site" evidence="17">
    <location>
        <position position="289"/>
    </location>
    <ligand>
        <name>Ca(2+)</name>
        <dbReference type="ChEBI" id="CHEBI:29108"/>
        <label>2</label>
    </ligand>
</feature>
<dbReference type="Proteomes" id="UP001085076">
    <property type="component" value="Miscellaneous, Linkage group lg06"/>
</dbReference>
<feature type="domain" description="Plant heme peroxidase family profile" evidence="20">
    <location>
        <begin position="118"/>
        <end position="414"/>
    </location>
</feature>
<evidence type="ECO:0000313" key="22">
    <source>
        <dbReference type="Proteomes" id="UP001085076"/>
    </source>
</evidence>
<feature type="active site" description="Proton acceptor" evidence="15">
    <location>
        <position position="159"/>
    </location>
</feature>
<keyword evidence="6" id="KW-0349">Heme</keyword>
<evidence type="ECO:0000256" key="14">
    <source>
        <dbReference type="ARBA" id="ARBA00023324"/>
    </source>
</evidence>
<feature type="binding site" evidence="17">
    <location>
        <position position="165"/>
    </location>
    <ligand>
        <name>Ca(2+)</name>
        <dbReference type="ChEBI" id="CHEBI:29108"/>
        <label>1</label>
    </ligand>
</feature>
<keyword evidence="5" id="KW-0575">Peroxidase</keyword>
<feature type="binding site" evidence="16">
    <location>
        <position position="258"/>
    </location>
    <ligand>
        <name>substrate</name>
    </ligand>
</feature>
<evidence type="ECO:0000259" key="20">
    <source>
        <dbReference type="PROSITE" id="PS50873"/>
    </source>
</evidence>
<feature type="binding site" evidence="17">
    <location>
        <position position="167"/>
    </location>
    <ligand>
        <name>Ca(2+)</name>
        <dbReference type="ChEBI" id="CHEBI:29108"/>
        <label>1</label>
    </ligand>
</feature>
<evidence type="ECO:0000256" key="12">
    <source>
        <dbReference type="ARBA" id="ARBA00023157"/>
    </source>
</evidence>
<organism evidence="21 22">
    <name type="scientific">Dioscorea zingiberensis</name>
    <dbReference type="NCBI Taxonomy" id="325984"/>
    <lineage>
        <taxon>Eukaryota</taxon>
        <taxon>Viridiplantae</taxon>
        <taxon>Streptophyta</taxon>
        <taxon>Embryophyta</taxon>
        <taxon>Tracheophyta</taxon>
        <taxon>Spermatophyta</taxon>
        <taxon>Magnoliopsida</taxon>
        <taxon>Liliopsida</taxon>
        <taxon>Dioscoreales</taxon>
        <taxon>Dioscoreaceae</taxon>
        <taxon>Dioscorea</taxon>
    </lineage>
</organism>
<dbReference type="InterPro" id="IPR019794">
    <property type="entry name" value="Peroxidases_AS"/>
</dbReference>
<comment type="cofactor">
    <cofactor evidence="17">
        <name>Ca(2+)</name>
        <dbReference type="ChEBI" id="CHEBI:29108"/>
    </cofactor>
    <text evidence="17">Binds 2 calcium ions per subunit.</text>
</comment>
<feature type="site" description="Transition state stabilizer" evidence="18">
    <location>
        <position position="155"/>
    </location>
</feature>
<dbReference type="GO" id="GO:0046872">
    <property type="term" value="F:metal ion binding"/>
    <property type="evidence" value="ECO:0007669"/>
    <property type="project" value="UniProtKB-KW"/>
</dbReference>
<dbReference type="CDD" id="cd00693">
    <property type="entry name" value="secretory_peroxidase"/>
    <property type="match status" value="1"/>
</dbReference>
<evidence type="ECO:0000256" key="17">
    <source>
        <dbReference type="PIRSR" id="PIRSR600823-3"/>
    </source>
</evidence>
<comment type="catalytic activity">
    <reaction evidence="1">
        <text>2 a phenolic donor + H2O2 = 2 a phenolic radical donor + 2 H2O</text>
        <dbReference type="Rhea" id="RHEA:56136"/>
        <dbReference type="ChEBI" id="CHEBI:15377"/>
        <dbReference type="ChEBI" id="CHEBI:16240"/>
        <dbReference type="ChEBI" id="CHEBI:139520"/>
        <dbReference type="ChEBI" id="CHEBI:139521"/>
        <dbReference type="EC" id="1.11.1.7"/>
    </reaction>
</comment>
<comment type="similarity">
    <text evidence="3">Belongs to the peroxidase family. Ascorbate peroxidase subfamily.</text>
</comment>
<keyword evidence="22" id="KW-1185">Reference proteome</keyword>
<feature type="disulfide bond" evidence="19">
    <location>
        <begin position="161"/>
        <end position="166"/>
    </location>
</feature>
<keyword evidence="13" id="KW-0325">Glycoprotein</keyword>
<dbReference type="Pfam" id="PF24472">
    <property type="entry name" value="ARM_KDM8_N"/>
    <property type="match status" value="1"/>
</dbReference>
<dbReference type="PRINTS" id="PR00458">
    <property type="entry name" value="PEROXIDASE"/>
</dbReference>
<keyword evidence="9 17" id="KW-0106">Calcium</keyword>
<dbReference type="FunFam" id="1.10.420.10:FF:000006">
    <property type="entry name" value="Peroxidase"/>
    <property type="match status" value="1"/>
</dbReference>
<dbReference type="InterPro" id="IPR056520">
    <property type="entry name" value="ARM_KDM8_N"/>
</dbReference>
<keyword evidence="12 19" id="KW-1015">Disulfide bond</keyword>
<feature type="disulfide bond" evidence="19">
    <location>
        <begin position="128"/>
        <end position="209"/>
    </location>
</feature>
<comment type="subcellular location">
    <subcellularLocation>
        <location evidence="2">Secreted</location>
    </subcellularLocation>
</comment>
<feature type="disulfide bond" evidence="19">
    <location>
        <begin position="215"/>
        <end position="410"/>
    </location>
</feature>
<dbReference type="GO" id="GO:0005576">
    <property type="term" value="C:extracellular region"/>
    <property type="evidence" value="ECO:0007669"/>
    <property type="project" value="UniProtKB-SubCell"/>
</dbReference>
<evidence type="ECO:0000256" key="8">
    <source>
        <dbReference type="ARBA" id="ARBA00022729"/>
    </source>
</evidence>
<dbReference type="AlphaFoldDB" id="A0A9D5HAN4"/>
<dbReference type="GO" id="GO:0020037">
    <property type="term" value="F:heme binding"/>
    <property type="evidence" value="ECO:0007669"/>
    <property type="project" value="InterPro"/>
</dbReference>
<keyword evidence="11 17" id="KW-0408">Iron</keyword>
<dbReference type="InterPro" id="IPR033905">
    <property type="entry name" value="Secretory_peroxidase"/>
</dbReference>
<dbReference type="Gene3D" id="1.10.420.10">
    <property type="entry name" value="Peroxidase, domain 2"/>
    <property type="match status" value="1"/>
</dbReference>
<evidence type="ECO:0000256" key="2">
    <source>
        <dbReference type="ARBA" id="ARBA00004613"/>
    </source>
</evidence>
<accession>A0A9D5HAN4</accession>
<dbReference type="GO" id="GO:0042744">
    <property type="term" value="P:hydrogen peroxide catabolic process"/>
    <property type="evidence" value="ECO:0007669"/>
    <property type="project" value="UniProtKB-KW"/>
</dbReference>
<proteinExistence type="inferred from homology"/>
<feature type="disulfide bond" evidence="19">
    <location>
        <begin position="295"/>
        <end position="322"/>
    </location>
</feature>
<feature type="binding site" evidence="17">
    <location>
        <position position="160"/>
    </location>
    <ligand>
        <name>Ca(2+)</name>
        <dbReference type="ChEBI" id="CHEBI:29108"/>
        <label>1</label>
    </ligand>
</feature>
<keyword evidence="7 17" id="KW-0479">Metal-binding</keyword>
<feature type="binding site" evidence="17">
    <location>
        <position position="169"/>
    </location>
    <ligand>
        <name>Ca(2+)</name>
        <dbReference type="ChEBI" id="CHEBI:29108"/>
        <label>1</label>
    </ligand>
</feature>
<feature type="binding site" evidence="17">
    <location>
        <position position="181"/>
    </location>
    <ligand>
        <name>Ca(2+)</name>
        <dbReference type="ChEBI" id="CHEBI:29108"/>
        <label>1</label>
    </ligand>
</feature>
<comment type="caution">
    <text evidence="21">The sequence shown here is derived from an EMBL/GenBank/DDBJ whole genome shotgun (WGS) entry which is preliminary data.</text>
</comment>
<dbReference type="InterPro" id="IPR010255">
    <property type="entry name" value="Haem_peroxidase_sf"/>
</dbReference>
<dbReference type="GO" id="GO:0006979">
    <property type="term" value="P:response to oxidative stress"/>
    <property type="evidence" value="ECO:0007669"/>
    <property type="project" value="InterPro"/>
</dbReference>
<evidence type="ECO:0000256" key="3">
    <source>
        <dbReference type="ARBA" id="ARBA00006873"/>
    </source>
</evidence>
<feature type="binding site" evidence="17">
    <location>
        <position position="334"/>
    </location>
    <ligand>
        <name>Ca(2+)</name>
        <dbReference type="ChEBI" id="CHEBI:29108"/>
        <label>2</label>
    </ligand>
</feature>
<dbReference type="EC" id="1.11.1.7" evidence="4"/>
<keyword evidence="14" id="KW-0376">Hydrogen peroxide</keyword>
<feature type="binding site" evidence="17">
    <location>
        <position position="163"/>
    </location>
    <ligand>
        <name>Ca(2+)</name>
        <dbReference type="ChEBI" id="CHEBI:29108"/>
        <label>1</label>
    </ligand>
</feature>
<evidence type="ECO:0000256" key="1">
    <source>
        <dbReference type="ARBA" id="ARBA00000189"/>
    </source>
</evidence>
<evidence type="ECO:0000256" key="11">
    <source>
        <dbReference type="ARBA" id="ARBA00023004"/>
    </source>
</evidence>
<evidence type="ECO:0000256" key="10">
    <source>
        <dbReference type="ARBA" id="ARBA00023002"/>
    </source>
</evidence>
<reference evidence="21" key="2">
    <citation type="journal article" date="2022" name="Hortic Res">
        <title>The genome of Dioscorea zingiberensis sheds light on the biosynthesis, origin and evolution of the medicinally important diosgenin saponins.</title>
        <authorList>
            <person name="Li Y."/>
            <person name="Tan C."/>
            <person name="Li Z."/>
            <person name="Guo J."/>
            <person name="Li S."/>
            <person name="Chen X."/>
            <person name="Wang C."/>
            <person name="Dai X."/>
            <person name="Yang H."/>
            <person name="Song W."/>
            <person name="Hou L."/>
            <person name="Xu J."/>
            <person name="Tong Z."/>
            <person name="Xu A."/>
            <person name="Yuan X."/>
            <person name="Wang W."/>
            <person name="Yang Q."/>
            <person name="Chen L."/>
            <person name="Sun Z."/>
            <person name="Wang K."/>
            <person name="Pan B."/>
            <person name="Chen J."/>
            <person name="Bao Y."/>
            <person name="Liu F."/>
            <person name="Qi X."/>
            <person name="Gang D.R."/>
            <person name="Wen J."/>
            <person name="Li J."/>
        </authorList>
    </citation>
    <scope>NUCLEOTIDE SEQUENCE</scope>
    <source>
        <strain evidence="21">Dzin_1.0</strain>
    </source>
</reference>
<dbReference type="InterPro" id="IPR000823">
    <property type="entry name" value="Peroxidase_pln"/>
</dbReference>
<dbReference type="Gene3D" id="1.10.520.10">
    <property type="match status" value="1"/>
</dbReference>
<evidence type="ECO:0000256" key="7">
    <source>
        <dbReference type="ARBA" id="ARBA00022723"/>
    </source>
</evidence>
<evidence type="ECO:0000256" key="19">
    <source>
        <dbReference type="PIRSR" id="PIRSR600823-5"/>
    </source>
</evidence>
<evidence type="ECO:0000256" key="6">
    <source>
        <dbReference type="ARBA" id="ARBA00022617"/>
    </source>
</evidence>
<dbReference type="PROSITE" id="PS50873">
    <property type="entry name" value="PEROXIDASE_4"/>
    <property type="match status" value="1"/>
</dbReference>
<keyword evidence="10" id="KW-0560">Oxidoreductase</keyword>
<evidence type="ECO:0000256" key="13">
    <source>
        <dbReference type="ARBA" id="ARBA00023180"/>
    </source>
</evidence>
<feature type="binding site" description="axial binding residue" evidence="17">
    <location>
        <position position="288"/>
    </location>
    <ligand>
        <name>heme b</name>
        <dbReference type="ChEBI" id="CHEBI:60344"/>
    </ligand>
    <ligandPart>
        <name>Fe</name>
        <dbReference type="ChEBI" id="CHEBI:18248"/>
    </ligandPart>
</feature>
<dbReference type="EMBL" id="JAGGNH010000006">
    <property type="protein sequence ID" value="KAJ0969559.1"/>
    <property type="molecule type" value="Genomic_DNA"/>
</dbReference>
<dbReference type="SUPFAM" id="SSF48113">
    <property type="entry name" value="Heme-dependent peroxidases"/>
    <property type="match status" value="1"/>
</dbReference>
<evidence type="ECO:0000256" key="4">
    <source>
        <dbReference type="ARBA" id="ARBA00012313"/>
    </source>
</evidence>
<comment type="cofactor">
    <cofactor evidence="17">
        <name>heme b</name>
        <dbReference type="ChEBI" id="CHEBI:60344"/>
    </cofactor>
    <text evidence="17">Binds 1 heme b (iron(II)-protoporphyrin IX) group per subunit.</text>
</comment>
<dbReference type="PROSITE" id="PS00435">
    <property type="entry name" value="PEROXIDASE_1"/>
    <property type="match status" value="1"/>
</dbReference>
<dbReference type="FunFam" id="1.10.520.10:FF:000009">
    <property type="entry name" value="Peroxidase"/>
    <property type="match status" value="1"/>
</dbReference>
<gene>
    <name evidence="21" type="ORF">J5N97_022436</name>
</gene>